<keyword evidence="1" id="KW-0812">Transmembrane</keyword>
<dbReference type="EMBL" id="JBDXMI010000001">
    <property type="protein sequence ID" value="MEO9384027.1"/>
    <property type="molecule type" value="Genomic_DNA"/>
</dbReference>
<evidence type="ECO:0000313" key="2">
    <source>
        <dbReference type="EMBL" id="MEO9384027.1"/>
    </source>
</evidence>
<organism evidence="2 3">
    <name type="scientific">Chromobacterium phragmitis</name>
    <dbReference type="NCBI Taxonomy" id="2202141"/>
    <lineage>
        <taxon>Bacteria</taxon>
        <taxon>Pseudomonadati</taxon>
        <taxon>Pseudomonadota</taxon>
        <taxon>Betaproteobacteria</taxon>
        <taxon>Neisseriales</taxon>
        <taxon>Chromobacteriaceae</taxon>
        <taxon>Chromobacterium</taxon>
    </lineage>
</organism>
<keyword evidence="1" id="KW-0472">Membrane</keyword>
<reference evidence="2 3" key="1">
    <citation type="submission" date="2024-05" db="EMBL/GenBank/DDBJ databases">
        <authorList>
            <person name="De Oliveira J.P."/>
            <person name="Noriler S.A."/>
            <person name="De Oliveira A.G."/>
            <person name="Sipoli D.S."/>
        </authorList>
    </citation>
    <scope>NUCLEOTIDE SEQUENCE [LARGE SCALE GENOMIC DNA]</scope>
    <source>
        <strain evidence="2 3">LABIM192</strain>
    </source>
</reference>
<protein>
    <submittedName>
        <fullName evidence="2">Uncharacterized protein</fullName>
    </submittedName>
</protein>
<evidence type="ECO:0000313" key="3">
    <source>
        <dbReference type="Proteomes" id="UP001462502"/>
    </source>
</evidence>
<keyword evidence="1" id="KW-1133">Transmembrane helix</keyword>
<name>A0ABV0ITJ3_9NEIS</name>
<accession>A0ABV0ITJ3</accession>
<comment type="caution">
    <text evidence="2">The sequence shown here is derived from an EMBL/GenBank/DDBJ whole genome shotgun (WGS) entry which is preliminary data.</text>
</comment>
<evidence type="ECO:0000256" key="1">
    <source>
        <dbReference type="SAM" id="Phobius"/>
    </source>
</evidence>
<feature type="transmembrane region" description="Helical" evidence="1">
    <location>
        <begin position="39"/>
        <end position="64"/>
    </location>
</feature>
<dbReference type="RefSeq" id="WP_347936824.1">
    <property type="nucleotide sequence ID" value="NZ_CP158160.1"/>
</dbReference>
<sequence length="90" mass="10040">MTRGTTPSALDDLRALGRKIPVYWRQYLDWLADVGWGRFALLSLLAILVCGLLLLPGLLIWLILGSAAAKFFVRPRRLALPAPEKESAHE</sequence>
<gene>
    <name evidence="2" type="ORF">ABI908_07820</name>
</gene>
<dbReference type="Proteomes" id="UP001462502">
    <property type="component" value="Unassembled WGS sequence"/>
</dbReference>
<proteinExistence type="predicted"/>
<keyword evidence="3" id="KW-1185">Reference proteome</keyword>